<gene>
    <name evidence="1" type="ORF">H9725_00840</name>
</gene>
<evidence type="ECO:0000313" key="1">
    <source>
        <dbReference type="EMBL" id="HIZ57127.1"/>
    </source>
</evidence>
<accession>A0A9D2FEJ3</accession>
<reference evidence="1" key="1">
    <citation type="journal article" date="2021" name="PeerJ">
        <title>Extensive microbial diversity within the chicken gut microbiome revealed by metagenomics and culture.</title>
        <authorList>
            <person name="Gilroy R."/>
            <person name="Ravi A."/>
            <person name="Getino M."/>
            <person name="Pursley I."/>
            <person name="Horton D.L."/>
            <person name="Alikhan N.F."/>
            <person name="Baker D."/>
            <person name="Gharbi K."/>
            <person name="Hall N."/>
            <person name="Watson M."/>
            <person name="Adriaenssens E.M."/>
            <person name="Foster-Nyarko E."/>
            <person name="Jarju S."/>
            <person name="Secka A."/>
            <person name="Antonio M."/>
            <person name="Oren A."/>
            <person name="Chaudhuri R.R."/>
            <person name="La Ragione R."/>
            <person name="Hildebrand F."/>
            <person name="Pallen M.J."/>
        </authorList>
    </citation>
    <scope>NUCLEOTIDE SEQUENCE</scope>
    <source>
        <strain evidence="1">ChiBcec16-3735</strain>
    </source>
</reference>
<dbReference type="Proteomes" id="UP000824065">
    <property type="component" value="Unassembled WGS sequence"/>
</dbReference>
<comment type="caution">
    <text evidence="1">The sequence shown here is derived from an EMBL/GenBank/DDBJ whole genome shotgun (WGS) entry which is preliminary data.</text>
</comment>
<dbReference type="EMBL" id="DXBJ01000006">
    <property type="protein sequence ID" value="HIZ57127.1"/>
    <property type="molecule type" value="Genomic_DNA"/>
</dbReference>
<dbReference type="AlphaFoldDB" id="A0A9D2FEJ3"/>
<protein>
    <submittedName>
        <fullName evidence="1">Uncharacterized protein</fullName>
    </submittedName>
</protein>
<organism evidence="1 2">
    <name type="scientific">Candidatus Faecalibacterium gallistercoris</name>
    <dbReference type="NCBI Taxonomy" id="2838579"/>
    <lineage>
        <taxon>Bacteria</taxon>
        <taxon>Bacillati</taxon>
        <taxon>Bacillota</taxon>
        <taxon>Clostridia</taxon>
        <taxon>Eubacteriales</taxon>
        <taxon>Oscillospiraceae</taxon>
        <taxon>Faecalibacterium</taxon>
    </lineage>
</organism>
<evidence type="ECO:0000313" key="2">
    <source>
        <dbReference type="Proteomes" id="UP000824065"/>
    </source>
</evidence>
<name>A0A9D2FEJ3_9FIRM</name>
<reference evidence="1" key="2">
    <citation type="submission" date="2021-04" db="EMBL/GenBank/DDBJ databases">
        <authorList>
            <person name="Gilroy R."/>
        </authorList>
    </citation>
    <scope>NUCLEOTIDE SEQUENCE</scope>
    <source>
        <strain evidence="1">ChiBcec16-3735</strain>
    </source>
</reference>
<sequence length="53" mass="5781">MASEDALEDQLAGEDFQNIKITNTFYAGATTVTTANGTLYWIIGFEFETKATA</sequence>
<proteinExistence type="predicted"/>